<dbReference type="EMBL" id="JAESVP010000015">
    <property type="protein sequence ID" value="MBL4930128.1"/>
    <property type="molecule type" value="Genomic_DNA"/>
</dbReference>
<evidence type="ECO:0000256" key="2">
    <source>
        <dbReference type="SAM" id="SignalP"/>
    </source>
</evidence>
<comment type="caution">
    <text evidence="3">The sequence shown here is derived from an EMBL/GenBank/DDBJ whole genome shotgun (WGS) entry which is preliminary data.</text>
</comment>
<feature type="region of interest" description="Disordered" evidence="1">
    <location>
        <begin position="212"/>
        <end position="233"/>
    </location>
</feature>
<feature type="signal peptide" evidence="2">
    <location>
        <begin position="1"/>
        <end position="22"/>
    </location>
</feature>
<gene>
    <name evidence="3" type="ORF">JI744_18670</name>
</gene>
<evidence type="ECO:0000313" key="4">
    <source>
        <dbReference type="Proteomes" id="UP000619033"/>
    </source>
</evidence>
<feature type="compositionally biased region" description="Basic and acidic residues" evidence="1">
    <location>
        <begin position="223"/>
        <end position="233"/>
    </location>
</feature>
<name>A0A8J7MWQ7_9RHOB</name>
<protein>
    <submittedName>
        <fullName evidence="3">DUF2167 domain-containing protein</fullName>
    </submittedName>
</protein>
<dbReference type="AlphaFoldDB" id="A0A8J7MWQ7"/>
<accession>A0A8J7MWQ7</accession>
<proteinExistence type="predicted"/>
<keyword evidence="4" id="KW-1185">Reference proteome</keyword>
<evidence type="ECO:0000313" key="3">
    <source>
        <dbReference type="EMBL" id="MBL4930128.1"/>
    </source>
</evidence>
<feature type="chain" id="PRO_5035285172" evidence="2">
    <location>
        <begin position="23"/>
        <end position="233"/>
    </location>
</feature>
<dbReference type="InterPro" id="IPR018682">
    <property type="entry name" value="DUF2167_membr"/>
</dbReference>
<dbReference type="Pfam" id="PF09935">
    <property type="entry name" value="DUF2167"/>
    <property type="match status" value="1"/>
</dbReference>
<evidence type="ECO:0000256" key="1">
    <source>
        <dbReference type="SAM" id="MobiDB-lite"/>
    </source>
</evidence>
<reference evidence="3" key="1">
    <citation type="submission" date="2021-01" db="EMBL/GenBank/DDBJ databases">
        <title>Genome seq and assembly of Tabrizicola sp. KVB23.</title>
        <authorList>
            <person name="Chhetri G."/>
        </authorList>
    </citation>
    <scope>NUCLEOTIDE SEQUENCE</scope>
    <source>
        <strain evidence="3">KVB23</strain>
    </source>
</reference>
<keyword evidence="2" id="KW-0732">Signal</keyword>
<sequence length="233" mass="25639">MILRTLISASCLCLALAGQASAEPFDTAFPGLLDQVDEPYHSGLAALDIKHGKVVLDGGQVTLDVPEGYYFLNAKDGRYVLEQLWDNPPSPDTLGMLFPRDKSPVDETWGIEISFDPMGYVSDSDAAEMDYDALLTSMKDDIAAANPEREKAGFAKMTLLGWAAPPHYDSAERKLYWAQLLHFDGSDGDTLNYNIRALGRRCAGGQLHRCGRPIAQGRGGRPGRSEDDHLHRW</sequence>
<dbReference type="Proteomes" id="UP000619033">
    <property type="component" value="Unassembled WGS sequence"/>
</dbReference>
<organism evidence="3 4">
    <name type="scientific">Fuscibacter oryzae</name>
    <dbReference type="NCBI Taxonomy" id="2803939"/>
    <lineage>
        <taxon>Bacteria</taxon>
        <taxon>Pseudomonadati</taxon>
        <taxon>Pseudomonadota</taxon>
        <taxon>Alphaproteobacteria</taxon>
        <taxon>Rhodobacterales</taxon>
        <taxon>Paracoccaceae</taxon>
        <taxon>Fuscibacter</taxon>
    </lineage>
</organism>